<dbReference type="InterPro" id="IPR027417">
    <property type="entry name" value="P-loop_NTPase"/>
</dbReference>
<name>A0ABR1UF13_9PEZI</name>
<reference evidence="1 2" key="1">
    <citation type="submission" date="2023-01" db="EMBL/GenBank/DDBJ databases">
        <title>Analysis of 21 Apiospora genomes using comparative genomics revels a genus with tremendous synthesis potential of carbohydrate active enzymes and secondary metabolites.</title>
        <authorList>
            <person name="Sorensen T."/>
        </authorList>
    </citation>
    <scope>NUCLEOTIDE SEQUENCE [LARGE SCALE GENOMIC DNA]</scope>
    <source>
        <strain evidence="1 2">CBS 83171</strain>
    </source>
</reference>
<evidence type="ECO:0000313" key="2">
    <source>
        <dbReference type="Proteomes" id="UP001446871"/>
    </source>
</evidence>
<keyword evidence="2" id="KW-1185">Reference proteome</keyword>
<organism evidence="1 2">
    <name type="scientific">Apiospora saccharicola</name>
    <dbReference type="NCBI Taxonomy" id="335842"/>
    <lineage>
        <taxon>Eukaryota</taxon>
        <taxon>Fungi</taxon>
        <taxon>Dikarya</taxon>
        <taxon>Ascomycota</taxon>
        <taxon>Pezizomycotina</taxon>
        <taxon>Sordariomycetes</taxon>
        <taxon>Xylariomycetidae</taxon>
        <taxon>Amphisphaeriales</taxon>
        <taxon>Apiosporaceae</taxon>
        <taxon>Apiospora</taxon>
    </lineage>
</organism>
<evidence type="ECO:0000313" key="1">
    <source>
        <dbReference type="EMBL" id="KAK8057476.1"/>
    </source>
</evidence>
<dbReference type="EMBL" id="JAQQWM010000007">
    <property type="protein sequence ID" value="KAK8057476.1"/>
    <property type="molecule type" value="Genomic_DNA"/>
</dbReference>
<comment type="caution">
    <text evidence="1">The sequence shown here is derived from an EMBL/GenBank/DDBJ whole genome shotgun (WGS) entry which is preliminary data.</text>
</comment>
<gene>
    <name evidence="1" type="ORF">PG996_011413</name>
</gene>
<sequence>MADDPFEPKPRPLIHINGLPGVGKHTVARALVALFHSHNLSARLVDSQLLIDPADAVLKRTQHGYEALRRALRFGLFETLAENAATHDNMYVFTDSQGTDIVGASTCAEYIVAARQRRCDLVSVVLSCDEETNLERLASKHRATRSAGNVVDAALLRRLKDKTPIHRFSEMAAEGGTLEIDSTHLSPELAALVIFRHVLDACPEVESDMSDCPQTQ</sequence>
<dbReference type="Proteomes" id="UP001446871">
    <property type="component" value="Unassembled WGS sequence"/>
</dbReference>
<evidence type="ECO:0008006" key="3">
    <source>
        <dbReference type="Google" id="ProtNLM"/>
    </source>
</evidence>
<dbReference type="Gene3D" id="3.40.50.300">
    <property type="entry name" value="P-loop containing nucleotide triphosphate hydrolases"/>
    <property type="match status" value="1"/>
</dbReference>
<dbReference type="SUPFAM" id="SSF52540">
    <property type="entry name" value="P-loop containing nucleoside triphosphate hydrolases"/>
    <property type="match status" value="1"/>
</dbReference>
<accession>A0ABR1UF13</accession>
<proteinExistence type="predicted"/>
<protein>
    <recommendedName>
        <fullName evidence="3">ATP-binding protein</fullName>
    </recommendedName>
</protein>
<dbReference type="Pfam" id="PF13238">
    <property type="entry name" value="AAA_18"/>
    <property type="match status" value="1"/>
</dbReference>